<feature type="transmembrane region" description="Helical" evidence="2">
    <location>
        <begin position="53"/>
        <end position="75"/>
    </location>
</feature>
<feature type="transmembrane region" description="Helical" evidence="2">
    <location>
        <begin position="229"/>
        <end position="252"/>
    </location>
</feature>
<reference evidence="4" key="1">
    <citation type="journal article" date="2020" name="mSystems">
        <title>Genome- and Community-Level Interaction Insights into Carbon Utilization and Element Cycling Functions of Hydrothermarchaeota in Hydrothermal Sediment.</title>
        <authorList>
            <person name="Zhou Z."/>
            <person name="Liu Y."/>
            <person name="Xu W."/>
            <person name="Pan J."/>
            <person name="Luo Z.H."/>
            <person name="Li M."/>
        </authorList>
    </citation>
    <scope>NUCLEOTIDE SEQUENCE [LARGE SCALE GENOMIC DNA]</scope>
    <source>
        <strain evidence="4">SpSt-640</strain>
    </source>
</reference>
<proteinExistence type="inferred from homology"/>
<keyword evidence="2" id="KW-0812">Transmembrane</keyword>
<dbReference type="PANTHER" id="PTHR30576:SF0">
    <property type="entry name" value="UNDECAPRENYL-PHOSPHATE N-ACETYLGALACTOSAMINYL 1-PHOSPHATE TRANSFERASE-RELATED"/>
    <property type="match status" value="1"/>
</dbReference>
<dbReference type="EMBL" id="DTBH01000149">
    <property type="protein sequence ID" value="HGQ77658.1"/>
    <property type="molecule type" value="Genomic_DNA"/>
</dbReference>
<keyword evidence="4" id="KW-0808">Transferase</keyword>
<comment type="caution">
    <text evidence="4">The sequence shown here is derived from an EMBL/GenBank/DDBJ whole genome shotgun (WGS) entry which is preliminary data.</text>
</comment>
<feature type="transmembrane region" description="Helical" evidence="2">
    <location>
        <begin position="29"/>
        <end position="46"/>
    </location>
</feature>
<organism evidence="4">
    <name type="scientific">Fervidobacterium pennivorans</name>
    <dbReference type="NCBI Taxonomy" id="93466"/>
    <lineage>
        <taxon>Bacteria</taxon>
        <taxon>Thermotogati</taxon>
        <taxon>Thermotogota</taxon>
        <taxon>Thermotogae</taxon>
        <taxon>Thermotogales</taxon>
        <taxon>Fervidobacteriaceae</taxon>
        <taxon>Fervidobacterium</taxon>
    </lineage>
</organism>
<keyword evidence="2" id="KW-0472">Membrane</keyword>
<feature type="transmembrane region" description="Helical" evidence="2">
    <location>
        <begin position="81"/>
        <end position="101"/>
    </location>
</feature>
<dbReference type="GO" id="GO:0016780">
    <property type="term" value="F:phosphotransferase activity, for other substituted phosphate groups"/>
    <property type="evidence" value="ECO:0007669"/>
    <property type="project" value="TreeGrafter"/>
</dbReference>
<evidence type="ECO:0000256" key="2">
    <source>
        <dbReference type="SAM" id="Phobius"/>
    </source>
</evidence>
<comment type="similarity">
    <text evidence="1">Belongs to the bacterial sugar transferase family.</text>
</comment>
<dbReference type="InterPro" id="IPR003362">
    <property type="entry name" value="Bact_transf"/>
</dbReference>
<dbReference type="PANTHER" id="PTHR30576">
    <property type="entry name" value="COLANIC BIOSYNTHESIS UDP-GLUCOSE LIPID CARRIER TRANSFERASE"/>
    <property type="match status" value="1"/>
</dbReference>
<protein>
    <submittedName>
        <fullName evidence="4">Sugar transferase</fullName>
    </submittedName>
</protein>
<evidence type="ECO:0000259" key="3">
    <source>
        <dbReference type="Pfam" id="PF02397"/>
    </source>
</evidence>
<evidence type="ECO:0000256" key="1">
    <source>
        <dbReference type="ARBA" id="ARBA00006464"/>
    </source>
</evidence>
<gene>
    <name evidence="4" type="ORF">ENU12_07125</name>
</gene>
<evidence type="ECO:0000313" key="4">
    <source>
        <dbReference type="EMBL" id="HGQ77658.1"/>
    </source>
</evidence>
<dbReference type="Pfam" id="PF02397">
    <property type="entry name" value="Bac_transf"/>
    <property type="match status" value="1"/>
</dbReference>
<sequence length="411" mass="48493">MNLLILLNYILIVFSSVLLTERILQSFVYSVVIICALYAFRFYEYIDDLRESIIRSIVGILSGSLFILLVCKLFKDSYCSWKLALLMVALAVVFPVVNYIFAKTLQKNRNTIKYLVVGNREELFTLLKEIEEKSKGRYRFVDYINPSPVVFKEKVKHFDNIIIAAPKLEGKIQEELEQIKQTHKIEYLPNLVEKVLKRIPLEVMQKFEEYYKVYFDNIEESPAKRVMDIFFSLIGLVVYSPVILISAIWIFLEDGKPILFKQQRVGKNEKIFEIVKLRSLRNTKIDVSNPNKDIDQRALKIGKFIRKTRIDESIQFWLILKGDMSLVGPRPEMVEYHEMMKPHIPYYTYRLLVKPGLTGWAQINYKHSSTLEEYKIKTEYDLYYVKNRSIFLDLRIILQTLERLVFKDGAR</sequence>
<accession>A0A7V4CNV5</accession>
<name>A0A7V4CNV5_FERPE</name>
<dbReference type="AlphaFoldDB" id="A0A7V4CNV5"/>
<keyword evidence="2" id="KW-1133">Transmembrane helix</keyword>
<feature type="domain" description="Bacterial sugar transferase" evidence="3">
    <location>
        <begin position="224"/>
        <end position="404"/>
    </location>
</feature>